<sequence>MAQFTRFREFWPFYLQEHARPATRALHYAGTSLVMGLLGAMPLTGRWWLAATLPVAGYGFAWVGHYAVERNRPATFRYPLWSLGADFLMWFRFVTGHMRADLTRAGVRRDGTVDPRRRLIA</sequence>
<evidence type="ECO:0000256" key="1">
    <source>
        <dbReference type="SAM" id="Phobius"/>
    </source>
</evidence>
<dbReference type="OrthoDB" id="7356072at2"/>
<dbReference type="Pfam" id="PF06127">
    <property type="entry name" value="Mpo1-like"/>
    <property type="match status" value="1"/>
</dbReference>
<feature type="transmembrane region" description="Helical" evidence="1">
    <location>
        <begin position="21"/>
        <end position="41"/>
    </location>
</feature>
<dbReference type="InterPro" id="IPR009305">
    <property type="entry name" value="Mpo1-like"/>
</dbReference>
<dbReference type="eggNOG" id="COG4323">
    <property type="taxonomic scope" value="Bacteria"/>
</dbReference>
<keyword evidence="1" id="KW-0812">Transmembrane</keyword>
<dbReference type="STRING" id="1346791.M529_19135"/>
<protein>
    <submittedName>
        <fullName evidence="2">Membrane protein</fullName>
    </submittedName>
</protein>
<keyword evidence="3" id="KW-1185">Reference proteome</keyword>
<keyword evidence="1" id="KW-1133">Transmembrane helix</keyword>
<dbReference type="EMBL" id="AUWY01000120">
    <property type="protein sequence ID" value="EQB30468.1"/>
    <property type="molecule type" value="Genomic_DNA"/>
</dbReference>
<gene>
    <name evidence="2" type="ORF">M529_19135</name>
</gene>
<keyword evidence="1" id="KW-0472">Membrane</keyword>
<name>T0KAG8_9SPHN</name>
<evidence type="ECO:0000313" key="3">
    <source>
        <dbReference type="Proteomes" id="UP000015523"/>
    </source>
</evidence>
<comment type="caution">
    <text evidence="2">The sequence shown here is derived from an EMBL/GenBank/DDBJ whole genome shotgun (WGS) entry which is preliminary data.</text>
</comment>
<reference evidence="2 3" key="1">
    <citation type="journal article" date="2013" name="Genome Announc.">
        <title>Draft Genome Sequence of Sphingobium ummariense Strain RL-3, a Hexachlorocyclohexane-Degrading Bacterium.</title>
        <authorList>
            <person name="Kohli P."/>
            <person name="Dua A."/>
            <person name="Sangwan N."/>
            <person name="Oldach P."/>
            <person name="Khurana J.P."/>
            <person name="Lal R."/>
        </authorList>
    </citation>
    <scope>NUCLEOTIDE SEQUENCE [LARGE SCALE GENOMIC DNA]</scope>
    <source>
        <strain evidence="2 3">RL-3</strain>
    </source>
</reference>
<dbReference type="AlphaFoldDB" id="T0KAG8"/>
<evidence type="ECO:0000313" key="2">
    <source>
        <dbReference type="EMBL" id="EQB30468.1"/>
    </source>
</evidence>
<dbReference type="PANTHER" id="PTHR34205">
    <property type="entry name" value="TRANSMEMBRANE PROTEIN"/>
    <property type="match status" value="1"/>
</dbReference>
<accession>T0KAG8</accession>
<dbReference type="RefSeq" id="WP_021319428.1">
    <property type="nucleotide sequence ID" value="NZ_AUWY01000120.1"/>
</dbReference>
<organism evidence="2 3">
    <name type="scientific">Sphingobium ummariense RL-3</name>
    <dbReference type="NCBI Taxonomy" id="1346791"/>
    <lineage>
        <taxon>Bacteria</taxon>
        <taxon>Pseudomonadati</taxon>
        <taxon>Pseudomonadota</taxon>
        <taxon>Alphaproteobacteria</taxon>
        <taxon>Sphingomonadales</taxon>
        <taxon>Sphingomonadaceae</taxon>
        <taxon>Sphingobium</taxon>
    </lineage>
</organism>
<feature type="transmembrane region" description="Helical" evidence="1">
    <location>
        <begin position="47"/>
        <end position="68"/>
    </location>
</feature>
<dbReference type="PANTHER" id="PTHR34205:SF2">
    <property type="entry name" value="DUF962 DOMAIN-CONTAINING PROTEIN"/>
    <property type="match status" value="1"/>
</dbReference>
<dbReference type="Proteomes" id="UP000015523">
    <property type="component" value="Unassembled WGS sequence"/>
</dbReference>
<dbReference type="PATRIC" id="fig|1346791.3.peg.3693"/>
<proteinExistence type="predicted"/>